<dbReference type="AlphaFoldDB" id="U2SEF6"/>
<sequence length="411" mass="45163">MHDIALTPAARASLETMHRRIVRLGLLDDRPERVGWISSDGTATTGTVLTAEEELRGGPLRYRTRSAMGAAALPEGYYSVRITHEGLRIQQWDAEDHLRRVLRIARRAGRGRYGIGFVPAVEGEAAQPLGGDFREMPVEAIVHLRRLRALAADPPRVFVVEVRTLRARLVADKPIRTLPLSVDPGLDAIYQQEFTGVDAVRRDRALGRTSSGLRPLGTARFDERWPHLARNTWPAGPESWRLLGAPDGTTVIMSEGLADPVPDDGLRIELFAEVDARIAPGPELEDYWIFHALRRVANFAINGGLVYERITRRGFFVMQLTDGPDELRGPGGRVAALLGAPSDLLAREQVWGALEVALVGVALLDPRQAEGLRDEGAREASWQALLEAGRGALGRNNALRMSGKAPRPVQE</sequence>
<evidence type="ECO:0000313" key="2">
    <source>
        <dbReference type="Proteomes" id="UP000017052"/>
    </source>
</evidence>
<name>U2SEF6_9ACTN</name>
<reference evidence="1" key="1">
    <citation type="submission" date="2013-08" db="EMBL/GenBank/DDBJ databases">
        <authorList>
            <person name="Durkin A.S."/>
            <person name="Haft D.R."/>
            <person name="McCorrison J."/>
            <person name="Torralba M."/>
            <person name="Gillis M."/>
            <person name="Haft D.H."/>
            <person name="Methe B."/>
            <person name="Sutton G."/>
            <person name="Nelson K.E."/>
        </authorList>
    </citation>
    <scope>NUCLEOTIDE SEQUENCE [LARGE SCALE GENOMIC DNA]</scope>
    <source>
        <strain evidence="1">F0233</strain>
    </source>
</reference>
<evidence type="ECO:0000313" key="1">
    <source>
        <dbReference type="EMBL" id="ERK61067.1"/>
    </source>
</evidence>
<proteinExistence type="predicted"/>
<comment type="caution">
    <text evidence="1">The sequence shown here is derived from an EMBL/GenBank/DDBJ whole genome shotgun (WGS) entry which is preliminary data.</text>
</comment>
<keyword evidence="2" id="KW-1185">Reference proteome</keyword>
<dbReference type="EMBL" id="ACVN02000063">
    <property type="protein sequence ID" value="ERK61067.1"/>
    <property type="molecule type" value="Genomic_DNA"/>
</dbReference>
<gene>
    <name evidence="1" type="ORF">HMPREF0682_0658</name>
</gene>
<dbReference type="GeneID" id="95360261"/>
<dbReference type="Proteomes" id="UP000017052">
    <property type="component" value="Unassembled WGS sequence"/>
</dbReference>
<dbReference type="OrthoDB" id="3731934at2"/>
<organism evidence="1 2">
    <name type="scientific">Propionibacterium acidifaciens F0233</name>
    <dbReference type="NCBI Taxonomy" id="553198"/>
    <lineage>
        <taxon>Bacteria</taxon>
        <taxon>Bacillati</taxon>
        <taxon>Actinomycetota</taxon>
        <taxon>Actinomycetes</taxon>
        <taxon>Propionibacteriales</taxon>
        <taxon>Propionibacteriaceae</taxon>
        <taxon>Propionibacterium</taxon>
    </lineage>
</organism>
<protein>
    <submittedName>
        <fullName evidence="1">Uncharacterized protein</fullName>
    </submittedName>
</protein>
<dbReference type="RefSeq" id="WP_021796639.1">
    <property type="nucleotide sequence ID" value="NZ_ACVN02000063.1"/>
</dbReference>
<accession>U2SEF6</accession>